<evidence type="ECO:0000256" key="6">
    <source>
        <dbReference type="ARBA" id="ARBA00023315"/>
    </source>
</evidence>
<dbReference type="EMBL" id="JBHRTG010000019">
    <property type="protein sequence ID" value="MFC3164692.1"/>
    <property type="molecule type" value="Genomic_DNA"/>
</dbReference>
<sequence length="146" mass="16169">MEIRRASLDDLDVWGSLRLQLWPDTPAVAHSGEQIAMLEAPDRFAVFLCEDGGRVCGFAEASLRQDHVNGCETAPVAFLEGIFVASESRRRGVAGRLVAAVEDWAREIGMRELGSDADLANVVSHAMHSHLGFEETERVVYFRKEL</sequence>
<comment type="catalytic activity">
    <reaction evidence="8 9">
        <text>kanamycin B + acetyl-CoA = N(6')-acetylkanamycin B + CoA + H(+)</text>
        <dbReference type="Rhea" id="RHEA:16449"/>
        <dbReference type="ChEBI" id="CHEBI:15378"/>
        <dbReference type="ChEBI" id="CHEBI:57287"/>
        <dbReference type="ChEBI" id="CHEBI:57288"/>
        <dbReference type="ChEBI" id="CHEBI:58390"/>
        <dbReference type="ChEBI" id="CHEBI:58549"/>
        <dbReference type="EC" id="2.3.1.82"/>
    </reaction>
</comment>
<keyword evidence="12" id="KW-1185">Reference proteome</keyword>
<dbReference type="InterPro" id="IPR050832">
    <property type="entry name" value="Bact_Acetyltransf"/>
</dbReference>
<evidence type="ECO:0000259" key="10">
    <source>
        <dbReference type="PROSITE" id="PS51186"/>
    </source>
</evidence>
<dbReference type="PIRSF" id="PIRSF000452">
    <property type="entry name" value="6-N-acetyltransf"/>
    <property type="match status" value="1"/>
</dbReference>
<dbReference type="SUPFAM" id="SSF55729">
    <property type="entry name" value="Acyl-CoA N-acyltransferases (Nat)"/>
    <property type="match status" value="1"/>
</dbReference>
<name>A0ABV7I8B6_9HYPH</name>
<evidence type="ECO:0000256" key="5">
    <source>
        <dbReference type="ARBA" id="ARBA00023251"/>
    </source>
</evidence>
<evidence type="ECO:0000256" key="4">
    <source>
        <dbReference type="ARBA" id="ARBA00022679"/>
    </source>
</evidence>
<protein>
    <recommendedName>
        <fullName evidence="3 9">Aminoglycoside N(6')-acetyltransferase type 1</fullName>
        <ecNumber evidence="2 9">2.3.1.82</ecNumber>
    </recommendedName>
    <alternativeName>
        <fullName evidence="7 9">Aminoglycoside resistance protein</fullName>
    </alternativeName>
</protein>
<dbReference type="InterPro" id="IPR024170">
    <property type="entry name" value="Aminoglycoside_N6-AcTrfrase"/>
</dbReference>
<dbReference type="RefSeq" id="WP_182306665.1">
    <property type="nucleotide sequence ID" value="NZ_CP059896.1"/>
</dbReference>
<comment type="function">
    <text evidence="9">Catalyzes the transfer of an acetyl group from acetyl-CoA to the 6'-amino group of aminoglycoside molecules conferring resistance to antibiotics containing the purpurosamine ring.</text>
</comment>
<keyword evidence="5 9" id="KW-0046">Antibiotic resistance</keyword>
<evidence type="ECO:0000256" key="1">
    <source>
        <dbReference type="ARBA" id="ARBA00011738"/>
    </source>
</evidence>
<evidence type="ECO:0000256" key="8">
    <source>
        <dbReference type="ARBA" id="ARBA00048923"/>
    </source>
</evidence>
<comment type="caution">
    <text evidence="11">The sequence shown here is derived from an EMBL/GenBank/DDBJ whole genome shotgun (WGS) entry which is preliminary data.</text>
</comment>
<dbReference type="Pfam" id="PF00583">
    <property type="entry name" value="Acetyltransf_1"/>
    <property type="match status" value="1"/>
</dbReference>
<accession>A0ABV7I8B6</accession>
<dbReference type="PROSITE" id="PS51186">
    <property type="entry name" value="GNAT"/>
    <property type="match status" value="1"/>
</dbReference>
<evidence type="ECO:0000256" key="2">
    <source>
        <dbReference type="ARBA" id="ARBA00012888"/>
    </source>
</evidence>
<dbReference type="Proteomes" id="UP001595647">
    <property type="component" value="Unassembled WGS sequence"/>
</dbReference>
<evidence type="ECO:0000256" key="3">
    <source>
        <dbReference type="ARBA" id="ARBA00017677"/>
    </source>
</evidence>
<dbReference type="EC" id="2.3.1.82" evidence="2 9"/>
<dbReference type="InterPro" id="IPR000182">
    <property type="entry name" value="GNAT_dom"/>
</dbReference>
<dbReference type="InterPro" id="IPR016181">
    <property type="entry name" value="Acyl_CoA_acyltransferase"/>
</dbReference>
<evidence type="ECO:0000256" key="9">
    <source>
        <dbReference type="PIRNR" id="PIRNR000452"/>
    </source>
</evidence>
<dbReference type="GO" id="GO:0047663">
    <property type="term" value="F:aminoglycoside 6'-N-acetyltransferase activity"/>
    <property type="evidence" value="ECO:0007669"/>
    <property type="project" value="UniProtKB-EC"/>
</dbReference>
<organism evidence="11 12">
    <name type="scientific">Ciceribacter thiooxidans</name>
    <dbReference type="NCBI Taxonomy" id="1969821"/>
    <lineage>
        <taxon>Bacteria</taxon>
        <taxon>Pseudomonadati</taxon>
        <taxon>Pseudomonadota</taxon>
        <taxon>Alphaproteobacteria</taxon>
        <taxon>Hyphomicrobiales</taxon>
        <taxon>Rhizobiaceae</taxon>
        <taxon>Ciceribacter</taxon>
    </lineage>
</organism>
<comment type="subunit">
    <text evidence="1 9">Homodimer.</text>
</comment>
<feature type="domain" description="N-acetyltransferase" evidence="10">
    <location>
        <begin position="1"/>
        <end position="146"/>
    </location>
</feature>
<dbReference type="Gene3D" id="3.40.630.30">
    <property type="match status" value="1"/>
</dbReference>
<dbReference type="PANTHER" id="PTHR43877">
    <property type="entry name" value="AMINOALKYLPHOSPHONATE N-ACETYLTRANSFERASE-RELATED-RELATED"/>
    <property type="match status" value="1"/>
</dbReference>
<gene>
    <name evidence="11" type="primary">aac(6')</name>
    <name evidence="11" type="ORF">ACFOHV_15540</name>
</gene>
<evidence type="ECO:0000313" key="11">
    <source>
        <dbReference type="EMBL" id="MFC3164692.1"/>
    </source>
</evidence>
<evidence type="ECO:0000256" key="7">
    <source>
        <dbReference type="ARBA" id="ARBA00029660"/>
    </source>
</evidence>
<keyword evidence="6 9" id="KW-0012">Acyltransferase</keyword>
<reference evidence="12" key="1">
    <citation type="journal article" date="2019" name="Int. J. Syst. Evol. Microbiol.">
        <title>The Global Catalogue of Microorganisms (GCM) 10K type strain sequencing project: providing services to taxonomists for standard genome sequencing and annotation.</title>
        <authorList>
            <consortium name="The Broad Institute Genomics Platform"/>
            <consortium name="The Broad Institute Genome Sequencing Center for Infectious Disease"/>
            <person name="Wu L."/>
            <person name="Ma J."/>
        </authorList>
    </citation>
    <scope>NUCLEOTIDE SEQUENCE [LARGE SCALE GENOMIC DNA]</scope>
    <source>
        <strain evidence="12">KCTC 52231</strain>
    </source>
</reference>
<keyword evidence="4 9" id="KW-0808">Transferase</keyword>
<dbReference type="PANTHER" id="PTHR43877:SF1">
    <property type="entry name" value="ACETYLTRANSFERASE"/>
    <property type="match status" value="1"/>
</dbReference>
<proteinExistence type="predicted"/>
<dbReference type="CDD" id="cd04301">
    <property type="entry name" value="NAT_SF"/>
    <property type="match status" value="1"/>
</dbReference>
<evidence type="ECO:0000313" key="12">
    <source>
        <dbReference type="Proteomes" id="UP001595647"/>
    </source>
</evidence>
<dbReference type="NCBIfam" id="NF043067">
    <property type="entry name" value="AAC_6p_group_E"/>
    <property type="match status" value="1"/>
</dbReference>